<evidence type="ECO:0000256" key="1">
    <source>
        <dbReference type="SAM" id="MobiDB-lite"/>
    </source>
</evidence>
<feature type="domain" description="BEACH" evidence="2">
    <location>
        <begin position="15"/>
        <end position="271"/>
    </location>
</feature>
<dbReference type="InterPro" id="IPR036322">
    <property type="entry name" value="WD40_repeat_dom_sf"/>
</dbReference>
<organism evidence="3 4">
    <name type="scientific">Tritrichomonas musculus</name>
    <dbReference type="NCBI Taxonomy" id="1915356"/>
    <lineage>
        <taxon>Eukaryota</taxon>
        <taxon>Metamonada</taxon>
        <taxon>Parabasalia</taxon>
        <taxon>Tritrichomonadida</taxon>
        <taxon>Tritrichomonadidae</taxon>
        <taxon>Tritrichomonas</taxon>
    </lineage>
</organism>
<dbReference type="Proteomes" id="UP001470230">
    <property type="component" value="Unassembled WGS sequence"/>
</dbReference>
<dbReference type="SUPFAM" id="SSF81837">
    <property type="entry name" value="BEACH domain"/>
    <property type="match status" value="1"/>
</dbReference>
<accession>A0ABR2K2I9</accession>
<feature type="compositionally biased region" description="Basic residues" evidence="1">
    <location>
        <begin position="414"/>
        <end position="424"/>
    </location>
</feature>
<dbReference type="PROSITE" id="PS50197">
    <property type="entry name" value="BEACH"/>
    <property type="match status" value="1"/>
</dbReference>
<dbReference type="EMBL" id="JAPFFF010000007">
    <property type="protein sequence ID" value="KAK8885304.1"/>
    <property type="molecule type" value="Genomic_DNA"/>
</dbReference>
<gene>
    <name evidence="3" type="ORF">M9Y10_040750</name>
</gene>
<evidence type="ECO:0000259" key="2">
    <source>
        <dbReference type="PROSITE" id="PS50197"/>
    </source>
</evidence>
<dbReference type="InterPro" id="IPR050865">
    <property type="entry name" value="BEACH_Domain"/>
</dbReference>
<feature type="region of interest" description="Disordered" evidence="1">
    <location>
        <begin position="414"/>
        <end position="462"/>
    </location>
</feature>
<dbReference type="PANTHER" id="PTHR13743">
    <property type="entry name" value="BEIGE/BEACH-RELATED"/>
    <property type="match status" value="1"/>
</dbReference>
<dbReference type="PANTHER" id="PTHR13743:SF161">
    <property type="entry name" value="BEIGE_BEACH DOMAIN CONTAINING PROTEIN"/>
    <property type="match status" value="1"/>
</dbReference>
<dbReference type="Gene3D" id="1.10.1540.10">
    <property type="entry name" value="BEACH domain"/>
    <property type="match status" value="1"/>
</dbReference>
<dbReference type="SMART" id="SM01026">
    <property type="entry name" value="Beach"/>
    <property type="match status" value="1"/>
</dbReference>
<evidence type="ECO:0000313" key="3">
    <source>
        <dbReference type="EMBL" id="KAK8885304.1"/>
    </source>
</evidence>
<dbReference type="CDD" id="cd06071">
    <property type="entry name" value="Beach"/>
    <property type="match status" value="1"/>
</dbReference>
<keyword evidence="4" id="KW-1185">Reference proteome</keyword>
<dbReference type="InterPro" id="IPR000409">
    <property type="entry name" value="BEACH_dom"/>
</dbReference>
<name>A0ABR2K2I9_9EUKA</name>
<dbReference type="Pfam" id="PF02138">
    <property type="entry name" value="Beach"/>
    <property type="match status" value="1"/>
</dbReference>
<sequence>MIISYFLYNDRVLNEDRKIKLELKKITNLWIDNKISNFDYIMMLNIFSGRNFNDFDQYPVFPWILADYTSNKLNLKDEKSYRNLSHPVGTFNKNFLYTTGYSNRYSVLNWLCRLEPFSTKSQNQNQELYLKFESISESFNYASNNDNDFRELIPEFFFLPEFLMSFDGDNVELPPWSNNSPFEFIYKHRKALESEFVSSSINNWIDLIWGYKQDGADSHLADNTFSPEMEDFGQIPKKLFEKKHPKRETFVPPSSMFSSFSIIFTNATPPVTFYVSSEEKVLTFKMVDSKGNFFTHNFDLSSNVSEKNEVELECKNNIEIDDNKPFFISSNIIGFIDNNKKQVNFFNCEKETIEKSSIQNYEIELTESDQQGHLVIYSIDSSVTLFNMNLSNFSKPRIDAPLVKRIASERANHSPKLHLKHSPSQKKLSSSASNLLSPSKNTLSSTSSLSDVSQDSPSDLNTSKCSSSFYTHKYKIECVGISQAFKTFVCGTRDDCVLFCQLDMSEMKINRVVHVNGRPKKIVITENMGLVVILLTKLVNYSYKQELAFYNINGVFVRSLEYDDKIICEMTCASSMPGCFDYLITSDDLNRIFVLEAFSSKFEELEFKLNCNSKIIQLKYIREESLIIAICNDGSVNVIFYYIDESKDQ</sequence>
<feature type="compositionally biased region" description="Low complexity" evidence="1">
    <location>
        <begin position="425"/>
        <end position="460"/>
    </location>
</feature>
<proteinExistence type="predicted"/>
<dbReference type="InterPro" id="IPR036372">
    <property type="entry name" value="BEACH_dom_sf"/>
</dbReference>
<reference evidence="3 4" key="1">
    <citation type="submission" date="2024-04" db="EMBL/GenBank/DDBJ databases">
        <title>Tritrichomonas musculus Genome.</title>
        <authorList>
            <person name="Alves-Ferreira E."/>
            <person name="Grigg M."/>
            <person name="Lorenzi H."/>
            <person name="Galac M."/>
        </authorList>
    </citation>
    <scope>NUCLEOTIDE SEQUENCE [LARGE SCALE GENOMIC DNA]</scope>
    <source>
        <strain evidence="3 4">EAF2021</strain>
    </source>
</reference>
<comment type="caution">
    <text evidence="3">The sequence shown here is derived from an EMBL/GenBank/DDBJ whole genome shotgun (WGS) entry which is preliminary data.</text>
</comment>
<protein>
    <recommendedName>
        <fullName evidence="2">BEACH domain-containing protein</fullName>
    </recommendedName>
</protein>
<evidence type="ECO:0000313" key="4">
    <source>
        <dbReference type="Proteomes" id="UP001470230"/>
    </source>
</evidence>
<dbReference type="SUPFAM" id="SSF50978">
    <property type="entry name" value="WD40 repeat-like"/>
    <property type="match status" value="1"/>
</dbReference>